<dbReference type="InterPro" id="IPR050182">
    <property type="entry name" value="Cytochrome_P450_fam2"/>
</dbReference>
<proteinExistence type="inferred from homology"/>
<dbReference type="FunFam" id="1.10.630.10:FF:000036">
    <property type="entry name" value="CYtochrome P450 family"/>
    <property type="match status" value="1"/>
</dbReference>
<dbReference type="InterPro" id="IPR017972">
    <property type="entry name" value="Cyt_P450_CS"/>
</dbReference>
<dbReference type="GO" id="GO:0005737">
    <property type="term" value="C:cytoplasm"/>
    <property type="evidence" value="ECO:0007669"/>
    <property type="project" value="TreeGrafter"/>
</dbReference>
<dbReference type="EMBL" id="DS268409">
    <property type="protein sequence ID" value="EFO95432.1"/>
    <property type="molecule type" value="Genomic_DNA"/>
</dbReference>
<dbReference type="CDD" id="cd20617">
    <property type="entry name" value="CYP1_2-like"/>
    <property type="match status" value="1"/>
</dbReference>
<keyword evidence="6 8" id="KW-0503">Monooxygenase</keyword>
<keyword evidence="7 8" id="KW-0349">Heme</keyword>
<dbReference type="InterPro" id="IPR002401">
    <property type="entry name" value="Cyt_P450_E_grp-I"/>
</dbReference>
<evidence type="ECO:0000256" key="1">
    <source>
        <dbReference type="ARBA" id="ARBA00001971"/>
    </source>
</evidence>
<dbReference type="PANTHER" id="PTHR24300">
    <property type="entry name" value="CYTOCHROME P450 508A4-RELATED"/>
    <property type="match status" value="1"/>
</dbReference>
<dbReference type="GO" id="GO:0016712">
    <property type="term" value="F:oxidoreductase activity, acting on paired donors, with incorporation or reduction of molecular oxygen, reduced flavin or flavoprotein as one donor, and incorporation of one atom of oxygen"/>
    <property type="evidence" value="ECO:0007669"/>
    <property type="project" value="TreeGrafter"/>
</dbReference>
<dbReference type="OMA" id="ECQRCAN"/>
<evidence type="ECO:0000256" key="5">
    <source>
        <dbReference type="ARBA" id="ARBA00023004"/>
    </source>
</evidence>
<dbReference type="PROSITE" id="PS00086">
    <property type="entry name" value="CYTOCHROME_P450"/>
    <property type="match status" value="1"/>
</dbReference>
<accession>E3LHC4</accession>
<dbReference type="GO" id="GO:0006805">
    <property type="term" value="P:xenobiotic metabolic process"/>
    <property type="evidence" value="ECO:0007669"/>
    <property type="project" value="TreeGrafter"/>
</dbReference>
<sequence>MIFILVLLSTVLSIYLFHLLYWKRRNLPPGPTPLPKFGNWLSMVFPMPGYECFRNWTKKYGDVYTFWLESEPYVIIGSYERMKETFIRDGDTYVNKKLNEAIAKFRDGMFGVVDTNGQFWSTHRRFALSNFRDLGFGKDLMQQKIFFEVQEIFKKFDEKVGEEQNIPKVFNKGVANVINQLIFGYRFDDEKEEEFQKLQDLLEYQQKAFTSWKIIVACVVPFLSRFMPKPTVDELIEQYKAAFYGFFNSQIEEHRQKIDFDSEENQDYAEAYLKEQKKREAEGDLETFSTQQLSNMCMDLWLAGLGTTTLTLSWSIAYVLNTPGVQEKMHEELDRVIGGDRLVSMADKNDLPFMNAVINECQRCANIVPINLFHETTKDTVIAGYPIKKGTGVIAQISTVMLDETVFPEPYSFNPDRFIDENGKLKKIEELVPFSVGKRQCLGEGLARMELFLFISNFFNRYTVNIISPSTAGPPPIDKTKELGVTDRKFDGILTKRN</sequence>
<evidence type="ECO:0000256" key="4">
    <source>
        <dbReference type="ARBA" id="ARBA00023002"/>
    </source>
</evidence>
<dbReference type="PRINTS" id="PR00385">
    <property type="entry name" value="P450"/>
</dbReference>
<dbReference type="OrthoDB" id="1055148at2759"/>
<keyword evidence="3 7" id="KW-0479">Metal-binding</keyword>
<keyword evidence="5 7" id="KW-0408">Iron</keyword>
<evidence type="ECO:0000256" key="3">
    <source>
        <dbReference type="ARBA" id="ARBA00022723"/>
    </source>
</evidence>
<dbReference type="GO" id="GO:0006082">
    <property type="term" value="P:organic acid metabolic process"/>
    <property type="evidence" value="ECO:0007669"/>
    <property type="project" value="TreeGrafter"/>
</dbReference>
<evidence type="ECO:0000313" key="10">
    <source>
        <dbReference type="Proteomes" id="UP000008281"/>
    </source>
</evidence>
<dbReference type="InterPro" id="IPR036396">
    <property type="entry name" value="Cyt_P450_sf"/>
</dbReference>
<dbReference type="Pfam" id="PF00067">
    <property type="entry name" value="p450"/>
    <property type="match status" value="1"/>
</dbReference>
<keyword evidence="4 8" id="KW-0560">Oxidoreductase</keyword>
<dbReference type="Gene3D" id="1.10.630.10">
    <property type="entry name" value="Cytochrome P450"/>
    <property type="match status" value="1"/>
</dbReference>
<evidence type="ECO:0000256" key="7">
    <source>
        <dbReference type="PIRSR" id="PIRSR602401-1"/>
    </source>
</evidence>
<organism evidence="10">
    <name type="scientific">Caenorhabditis remanei</name>
    <name type="common">Caenorhabditis vulgaris</name>
    <dbReference type="NCBI Taxonomy" id="31234"/>
    <lineage>
        <taxon>Eukaryota</taxon>
        <taxon>Metazoa</taxon>
        <taxon>Ecdysozoa</taxon>
        <taxon>Nematoda</taxon>
        <taxon>Chromadorea</taxon>
        <taxon>Rhabditida</taxon>
        <taxon>Rhabditina</taxon>
        <taxon>Rhabditomorpha</taxon>
        <taxon>Rhabditoidea</taxon>
        <taxon>Rhabditidae</taxon>
        <taxon>Peloderinae</taxon>
        <taxon>Caenorhabditis</taxon>
    </lineage>
</organism>
<feature type="binding site" description="axial binding residue" evidence="7">
    <location>
        <position position="441"/>
    </location>
    <ligand>
        <name>heme</name>
        <dbReference type="ChEBI" id="CHEBI:30413"/>
    </ligand>
    <ligandPart>
        <name>Fe</name>
        <dbReference type="ChEBI" id="CHEBI:18248"/>
    </ligandPart>
</feature>
<dbReference type="HOGENOM" id="CLU_001570_22_0_1"/>
<evidence type="ECO:0008006" key="11">
    <source>
        <dbReference type="Google" id="ProtNLM"/>
    </source>
</evidence>
<dbReference type="GO" id="GO:0005506">
    <property type="term" value="F:iron ion binding"/>
    <property type="evidence" value="ECO:0007669"/>
    <property type="project" value="InterPro"/>
</dbReference>
<dbReference type="InterPro" id="IPR001128">
    <property type="entry name" value="Cyt_P450"/>
</dbReference>
<evidence type="ECO:0000256" key="8">
    <source>
        <dbReference type="RuleBase" id="RU000461"/>
    </source>
</evidence>
<comment type="cofactor">
    <cofactor evidence="1 7">
        <name>heme</name>
        <dbReference type="ChEBI" id="CHEBI:30413"/>
    </cofactor>
</comment>
<dbReference type="Proteomes" id="UP000008281">
    <property type="component" value="Unassembled WGS sequence"/>
</dbReference>
<evidence type="ECO:0000256" key="6">
    <source>
        <dbReference type="ARBA" id="ARBA00023033"/>
    </source>
</evidence>
<dbReference type="eggNOG" id="KOG0156">
    <property type="taxonomic scope" value="Eukaryota"/>
</dbReference>
<dbReference type="SUPFAM" id="SSF48264">
    <property type="entry name" value="Cytochrome P450"/>
    <property type="match status" value="1"/>
</dbReference>
<reference evidence="9" key="1">
    <citation type="submission" date="2007-07" db="EMBL/GenBank/DDBJ databases">
        <title>PCAP assembly of the Caenorhabditis remanei genome.</title>
        <authorList>
            <consortium name="The Caenorhabditis remanei Sequencing Consortium"/>
            <person name="Wilson R.K."/>
        </authorList>
    </citation>
    <scope>NUCLEOTIDE SEQUENCE [LARGE SCALE GENOMIC DNA]</scope>
    <source>
        <strain evidence="9">PB4641</strain>
    </source>
</reference>
<dbReference type="AlphaFoldDB" id="E3LHC4"/>
<dbReference type="STRING" id="31234.E3LHC4"/>
<name>E3LHC4_CAERE</name>
<comment type="similarity">
    <text evidence="2 8">Belongs to the cytochrome P450 family.</text>
</comment>
<dbReference type="PANTHER" id="PTHR24300:SF375">
    <property type="entry name" value="CYTOCHROME P450 FAMILY"/>
    <property type="match status" value="1"/>
</dbReference>
<evidence type="ECO:0000313" key="9">
    <source>
        <dbReference type="EMBL" id="EFO95432.1"/>
    </source>
</evidence>
<gene>
    <name evidence="9" type="ORF">CRE_08752</name>
</gene>
<keyword evidence="10" id="KW-1185">Reference proteome</keyword>
<protein>
    <recommendedName>
        <fullName evidence="11">CYtochrome P450 family</fullName>
    </recommendedName>
</protein>
<evidence type="ECO:0000256" key="2">
    <source>
        <dbReference type="ARBA" id="ARBA00010617"/>
    </source>
</evidence>
<dbReference type="PRINTS" id="PR00463">
    <property type="entry name" value="EP450I"/>
</dbReference>
<dbReference type="InParanoid" id="E3LHC4"/>
<dbReference type="GO" id="GO:0020037">
    <property type="term" value="F:heme binding"/>
    <property type="evidence" value="ECO:0007669"/>
    <property type="project" value="InterPro"/>
</dbReference>